<protein>
    <submittedName>
        <fullName evidence="2">Uncharacterized protein</fullName>
    </submittedName>
</protein>
<feature type="coiled-coil region" evidence="1">
    <location>
        <begin position="108"/>
        <end position="135"/>
    </location>
</feature>
<keyword evidence="3" id="KW-1185">Reference proteome</keyword>
<organism evidence="2 3">
    <name type="scientific">Potamilus streckersoni</name>
    <dbReference type="NCBI Taxonomy" id="2493646"/>
    <lineage>
        <taxon>Eukaryota</taxon>
        <taxon>Metazoa</taxon>
        <taxon>Spiralia</taxon>
        <taxon>Lophotrochozoa</taxon>
        <taxon>Mollusca</taxon>
        <taxon>Bivalvia</taxon>
        <taxon>Autobranchia</taxon>
        <taxon>Heteroconchia</taxon>
        <taxon>Palaeoheterodonta</taxon>
        <taxon>Unionida</taxon>
        <taxon>Unionoidea</taxon>
        <taxon>Unionidae</taxon>
        <taxon>Ambleminae</taxon>
        <taxon>Lampsilini</taxon>
        <taxon>Potamilus</taxon>
    </lineage>
</organism>
<evidence type="ECO:0000313" key="3">
    <source>
        <dbReference type="Proteomes" id="UP001195483"/>
    </source>
</evidence>
<reference evidence="2" key="2">
    <citation type="journal article" date="2021" name="Genome Biol. Evol.">
        <title>Developing a high-quality reference genome for a parasitic bivalve with doubly uniparental inheritance (Bivalvia: Unionida).</title>
        <authorList>
            <person name="Smith C.H."/>
        </authorList>
    </citation>
    <scope>NUCLEOTIDE SEQUENCE</scope>
    <source>
        <strain evidence="2">CHS0354</strain>
        <tissue evidence="2">Mantle</tissue>
    </source>
</reference>
<dbReference type="EMBL" id="JAEAOA010001093">
    <property type="protein sequence ID" value="KAK3579590.1"/>
    <property type="molecule type" value="Genomic_DNA"/>
</dbReference>
<comment type="caution">
    <text evidence="2">The sequence shown here is derived from an EMBL/GenBank/DDBJ whole genome shotgun (WGS) entry which is preliminary data.</text>
</comment>
<proteinExistence type="predicted"/>
<dbReference type="AlphaFoldDB" id="A0AAE0RU67"/>
<reference evidence="2" key="3">
    <citation type="submission" date="2023-05" db="EMBL/GenBank/DDBJ databases">
        <authorList>
            <person name="Smith C.H."/>
        </authorList>
    </citation>
    <scope>NUCLEOTIDE SEQUENCE</scope>
    <source>
        <strain evidence="2">CHS0354</strain>
        <tissue evidence="2">Mantle</tissue>
    </source>
</reference>
<evidence type="ECO:0000313" key="2">
    <source>
        <dbReference type="EMBL" id="KAK3579590.1"/>
    </source>
</evidence>
<dbReference type="Proteomes" id="UP001195483">
    <property type="component" value="Unassembled WGS sequence"/>
</dbReference>
<gene>
    <name evidence="2" type="ORF">CHS0354_017699</name>
</gene>
<keyword evidence="1" id="KW-0175">Coiled coil</keyword>
<evidence type="ECO:0000256" key="1">
    <source>
        <dbReference type="SAM" id="Coils"/>
    </source>
</evidence>
<sequence>MDHKKRHINPPEQKYQQQAAIPYRCNKQKQTADSKQGVKFAELCQARKQLKLVDGNSTLESSICCLSDNNDSLEEESQLMETRAPEIETISTAPHMMPMKQPLEESEREMLYMEIENLRKERDDAQKKISGMEQVISATSLSSDSVEGNNDACQMMTGISWDVFKAIYLFKYLYYQ</sequence>
<name>A0AAE0RU67_9BIVA</name>
<accession>A0AAE0RU67</accession>
<reference evidence="2" key="1">
    <citation type="journal article" date="2021" name="Genome Biol. Evol.">
        <title>A High-Quality Reference Genome for a Parasitic Bivalve with Doubly Uniparental Inheritance (Bivalvia: Unionida).</title>
        <authorList>
            <person name="Smith C.H."/>
        </authorList>
    </citation>
    <scope>NUCLEOTIDE SEQUENCE</scope>
    <source>
        <strain evidence="2">CHS0354</strain>
    </source>
</reference>